<dbReference type="AlphaFoldDB" id="A0A345PJX1"/>
<evidence type="ECO:0000313" key="1">
    <source>
        <dbReference type="EMBL" id="AXI10301.1"/>
    </source>
</evidence>
<name>A0A345PJX1_9BACI</name>
<gene>
    <name evidence="1" type="ORF">CUC15_15780</name>
</gene>
<dbReference type="Proteomes" id="UP000253908">
    <property type="component" value="Chromosome"/>
</dbReference>
<keyword evidence="2" id="KW-1185">Reference proteome</keyword>
<evidence type="ECO:0000313" key="2">
    <source>
        <dbReference type="Proteomes" id="UP000253908"/>
    </source>
</evidence>
<protein>
    <submittedName>
        <fullName evidence="1">Uncharacterized protein</fullName>
    </submittedName>
</protein>
<sequence>MENPISIFIMDVTGSSTDGKVGQELESYLKEIVYMVRSWSEEVVNIKISHRQGDELILISENYSTAYTIAFYLSRIWKFSEHKPYFGLTFGNINKRVKDIEIETWIHPLVKQARTANNELKHLKEDRKQFKFKLDISNQNKHLPSPSSPEVNHYLSTVESLINTLLENQHILFTKQTELQELIADLYLIFMQQKKIAVFLNKTGATISSHINRGYGKEIIKNFNRINEALNSIQMSIFQSTLQQNQTKYQKQLEENIRVYVNNHIDSLFSNRKF</sequence>
<proteinExistence type="predicted"/>
<dbReference type="OrthoDB" id="2417235at2"/>
<organism evidence="1 2">
    <name type="scientific">Oceanobacillus zhaokaii</name>
    <dbReference type="NCBI Taxonomy" id="2052660"/>
    <lineage>
        <taxon>Bacteria</taxon>
        <taxon>Bacillati</taxon>
        <taxon>Bacillota</taxon>
        <taxon>Bacilli</taxon>
        <taxon>Bacillales</taxon>
        <taxon>Bacillaceae</taxon>
        <taxon>Oceanobacillus</taxon>
    </lineage>
</organism>
<dbReference type="EMBL" id="CP024848">
    <property type="protein sequence ID" value="AXI10301.1"/>
    <property type="molecule type" value="Genomic_DNA"/>
</dbReference>
<accession>A0A345PJX1</accession>
<reference evidence="2" key="1">
    <citation type="submission" date="2017-11" db="EMBL/GenBank/DDBJ databases">
        <authorList>
            <person name="Zhu W."/>
        </authorList>
    </citation>
    <scope>NUCLEOTIDE SEQUENCE [LARGE SCALE GENOMIC DNA]</scope>
    <source>
        <strain evidence="2">160</strain>
    </source>
</reference>
<dbReference type="KEGG" id="ocn:CUC15_15780"/>
<dbReference type="RefSeq" id="WP_114917587.1">
    <property type="nucleotide sequence ID" value="NZ_CP024848.1"/>
</dbReference>